<accession>A0A5C4X8M4</accession>
<sequence>MRGNATLARVLALALVSVSLVACTTSGGYFSPQASMDAANLQAPAADAVAADMVARLAEQVRPGTGTIVLKADKTAFASAFDKHLREWGYAVDPAATGPKAIALAYTVDSLDGDVIVRVSTPSVELARQYQATTTGVVASSPLSIMKHGET</sequence>
<dbReference type="Proteomes" id="UP000311605">
    <property type="component" value="Unassembled WGS sequence"/>
</dbReference>
<proteinExistence type="predicted"/>
<dbReference type="NCBIfam" id="NF010409">
    <property type="entry name" value="PRK13835.1"/>
    <property type="match status" value="1"/>
</dbReference>
<keyword evidence="1" id="KW-0732">Signal</keyword>
<comment type="caution">
    <text evidence="2">The sequence shown here is derived from an EMBL/GenBank/DDBJ whole genome shotgun (WGS) entry which is preliminary data.</text>
</comment>
<evidence type="ECO:0000313" key="3">
    <source>
        <dbReference type="Proteomes" id="UP000311605"/>
    </source>
</evidence>
<dbReference type="PROSITE" id="PS51257">
    <property type="entry name" value="PROKAR_LIPOPROTEIN"/>
    <property type="match status" value="1"/>
</dbReference>
<gene>
    <name evidence="2" type="ORF">FHP24_27050</name>
</gene>
<dbReference type="OrthoDB" id="8254779at2"/>
<feature type="signal peptide" evidence="1">
    <location>
        <begin position="1"/>
        <end position="22"/>
    </location>
</feature>
<protein>
    <submittedName>
        <fullName evidence="2">Conjugal transfer protein TrbH</fullName>
    </submittedName>
</protein>
<organism evidence="2 3">
    <name type="scientific">Aliirhizobium smilacinae</name>
    <dbReference type="NCBI Taxonomy" id="1395944"/>
    <lineage>
        <taxon>Bacteria</taxon>
        <taxon>Pseudomonadati</taxon>
        <taxon>Pseudomonadota</taxon>
        <taxon>Alphaproteobacteria</taxon>
        <taxon>Hyphomicrobiales</taxon>
        <taxon>Rhizobiaceae</taxon>
        <taxon>Aliirhizobium</taxon>
    </lineage>
</organism>
<evidence type="ECO:0000313" key="2">
    <source>
        <dbReference type="EMBL" id="TNM59835.1"/>
    </source>
</evidence>
<evidence type="ECO:0000256" key="1">
    <source>
        <dbReference type="SAM" id="SignalP"/>
    </source>
</evidence>
<dbReference type="RefSeq" id="WP_139679361.1">
    <property type="nucleotide sequence ID" value="NZ_VDMN01000011.1"/>
</dbReference>
<feature type="chain" id="PRO_5023111529" evidence="1">
    <location>
        <begin position="23"/>
        <end position="151"/>
    </location>
</feature>
<name>A0A5C4X8M4_9HYPH</name>
<dbReference type="AlphaFoldDB" id="A0A5C4X8M4"/>
<reference evidence="2 3" key="1">
    <citation type="submission" date="2019-06" db="EMBL/GenBank/DDBJ databases">
        <title>The draft genome of Rhizobium smilacinae PTYR-5.</title>
        <authorList>
            <person name="Liu L."/>
            <person name="Li L."/>
            <person name="Zhang X."/>
        </authorList>
    </citation>
    <scope>NUCLEOTIDE SEQUENCE [LARGE SCALE GENOMIC DNA]</scope>
    <source>
        <strain evidence="2 3">PTYR-5</strain>
    </source>
</reference>
<keyword evidence="3" id="KW-1185">Reference proteome</keyword>
<dbReference type="EMBL" id="VDMN01000011">
    <property type="protein sequence ID" value="TNM59835.1"/>
    <property type="molecule type" value="Genomic_DNA"/>
</dbReference>